<evidence type="ECO:0000313" key="2">
    <source>
        <dbReference type="Proteomes" id="UP000789405"/>
    </source>
</evidence>
<sequence>RNSARIEQIEKALVTWIIDDFQPFFVVQSSSFIYLLKVLDLYCDLPSDKQIKLRINEGYNLASARLKEILKNEVSMLDDEVETVDLDNLNTIFEEEDLVVDYNKISETETTIKGHKVKISNPTD</sequence>
<protein>
    <submittedName>
        <fullName evidence="1">8109_t:CDS:1</fullName>
    </submittedName>
</protein>
<feature type="non-terminal residue" evidence="1">
    <location>
        <position position="1"/>
    </location>
</feature>
<evidence type="ECO:0000313" key="1">
    <source>
        <dbReference type="EMBL" id="CAG8806996.1"/>
    </source>
</evidence>
<dbReference type="AlphaFoldDB" id="A0A9N9K141"/>
<keyword evidence="2" id="KW-1185">Reference proteome</keyword>
<proteinExistence type="predicted"/>
<reference evidence="1" key="1">
    <citation type="submission" date="2021-06" db="EMBL/GenBank/DDBJ databases">
        <authorList>
            <person name="Kallberg Y."/>
            <person name="Tangrot J."/>
            <person name="Rosling A."/>
        </authorList>
    </citation>
    <scope>NUCLEOTIDE SEQUENCE</scope>
    <source>
        <strain evidence="1">MA453B</strain>
    </source>
</reference>
<gene>
    <name evidence="1" type="ORF">DERYTH_LOCUS24583</name>
</gene>
<dbReference type="EMBL" id="CAJVPY010041957">
    <property type="protein sequence ID" value="CAG8806996.1"/>
    <property type="molecule type" value="Genomic_DNA"/>
</dbReference>
<dbReference type="Proteomes" id="UP000789405">
    <property type="component" value="Unassembled WGS sequence"/>
</dbReference>
<accession>A0A9N9K141</accession>
<organism evidence="1 2">
    <name type="scientific">Dentiscutata erythropus</name>
    <dbReference type="NCBI Taxonomy" id="1348616"/>
    <lineage>
        <taxon>Eukaryota</taxon>
        <taxon>Fungi</taxon>
        <taxon>Fungi incertae sedis</taxon>
        <taxon>Mucoromycota</taxon>
        <taxon>Glomeromycotina</taxon>
        <taxon>Glomeromycetes</taxon>
        <taxon>Diversisporales</taxon>
        <taxon>Gigasporaceae</taxon>
        <taxon>Dentiscutata</taxon>
    </lineage>
</organism>
<feature type="non-terminal residue" evidence="1">
    <location>
        <position position="124"/>
    </location>
</feature>
<dbReference type="OrthoDB" id="2434509at2759"/>
<dbReference type="SUPFAM" id="SSF140996">
    <property type="entry name" value="Hermes dimerisation domain"/>
    <property type="match status" value="1"/>
</dbReference>
<comment type="caution">
    <text evidence="1">The sequence shown here is derived from an EMBL/GenBank/DDBJ whole genome shotgun (WGS) entry which is preliminary data.</text>
</comment>
<name>A0A9N9K141_9GLOM</name>